<protein>
    <recommendedName>
        <fullName evidence="4">Altered inheritance of mitochondria protein 11</fullName>
    </recommendedName>
</protein>
<keyword evidence="1 4" id="KW-0812">Transmembrane</keyword>
<feature type="region of interest" description="Disordered" evidence="5">
    <location>
        <begin position="1"/>
        <end position="27"/>
    </location>
</feature>
<dbReference type="AlphaFoldDB" id="A0A9Q8ZFV9"/>
<comment type="similarity">
    <text evidence="4">Belongs to the AIM11 family.</text>
</comment>
<keyword evidence="7" id="KW-1185">Reference proteome</keyword>
<organism evidence="6 7">
    <name type="scientific">Curvularia clavata</name>
    <dbReference type="NCBI Taxonomy" id="95742"/>
    <lineage>
        <taxon>Eukaryota</taxon>
        <taxon>Fungi</taxon>
        <taxon>Dikarya</taxon>
        <taxon>Ascomycota</taxon>
        <taxon>Pezizomycotina</taxon>
        <taxon>Dothideomycetes</taxon>
        <taxon>Pleosporomycetidae</taxon>
        <taxon>Pleosporales</taxon>
        <taxon>Pleosporineae</taxon>
        <taxon>Pleosporaceae</taxon>
        <taxon>Curvularia</taxon>
    </lineage>
</organism>
<feature type="compositionally biased region" description="Pro residues" evidence="5">
    <location>
        <begin position="1"/>
        <end position="19"/>
    </location>
</feature>
<dbReference type="OrthoDB" id="3558022at2759"/>
<evidence type="ECO:0000256" key="2">
    <source>
        <dbReference type="ARBA" id="ARBA00022989"/>
    </source>
</evidence>
<dbReference type="VEuPathDB" id="FungiDB:yc1106_09906"/>
<keyword evidence="2 4" id="KW-1133">Transmembrane helix</keyword>
<dbReference type="PANTHER" id="PTHR39136">
    <property type="entry name" value="ALTERED INHERITANCE OF MITOCHONDRIA PROTEIN 11"/>
    <property type="match status" value="1"/>
</dbReference>
<dbReference type="InterPro" id="IPR038814">
    <property type="entry name" value="AIM11"/>
</dbReference>
<dbReference type="GO" id="GO:0016020">
    <property type="term" value="C:membrane"/>
    <property type="evidence" value="ECO:0007669"/>
    <property type="project" value="UniProtKB-SubCell"/>
</dbReference>
<dbReference type="EMBL" id="CP089281">
    <property type="protein sequence ID" value="USP82632.1"/>
    <property type="molecule type" value="Genomic_DNA"/>
</dbReference>
<proteinExistence type="inferred from homology"/>
<evidence type="ECO:0000313" key="7">
    <source>
        <dbReference type="Proteomes" id="UP001056012"/>
    </source>
</evidence>
<dbReference type="Proteomes" id="UP001056012">
    <property type="component" value="Chromosome 8"/>
</dbReference>
<sequence length="169" mass="18676">MTRSSPPPPGNPPPPPPTTSPAYQTTPITSPRSLRQLSIYFLGSACLLASTAITRKAIWRRQLRLKPAFYNPNTNPHEYFSPFSDACQALNLATMNCVSVGIMALGGAMWTFDISNLKEARAVLRKRLNYDRIYESEDDIPNTISEMIAASGQMRVVEDEGQEGNGKDQ</sequence>
<evidence type="ECO:0000256" key="3">
    <source>
        <dbReference type="ARBA" id="ARBA00023136"/>
    </source>
</evidence>
<accession>A0A9Q8ZFV9</accession>
<feature type="transmembrane region" description="Helical" evidence="4">
    <location>
        <begin position="37"/>
        <end position="54"/>
    </location>
</feature>
<dbReference type="GO" id="GO:0005739">
    <property type="term" value="C:mitochondrion"/>
    <property type="evidence" value="ECO:0007669"/>
    <property type="project" value="TreeGrafter"/>
</dbReference>
<comment type="subcellular location">
    <subcellularLocation>
        <location evidence="4">Membrane</location>
        <topology evidence="4">Multi-pass membrane protein</topology>
    </subcellularLocation>
</comment>
<gene>
    <name evidence="4" type="primary">AIM11</name>
    <name evidence="6" type="ORF">yc1106_09906</name>
</gene>
<keyword evidence="3 4" id="KW-0472">Membrane</keyword>
<evidence type="ECO:0000256" key="5">
    <source>
        <dbReference type="SAM" id="MobiDB-lite"/>
    </source>
</evidence>
<evidence type="ECO:0000256" key="4">
    <source>
        <dbReference type="RuleBase" id="RU367098"/>
    </source>
</evidence>
<dbReference type="PANTHER" id="PTHR39136:SF1">
    <property type="entry name" value="ALTERED INHERITANCE OF MITOCHONDRIA PROTEIN 11"/>
    <property type="match status" value="1"/>
</dbReference>
<name>A0A9Q8ZFV9_CURCL</name>
<reference evidence="6" key="1">
    <citation type="submission" date="2021-12" db="EMBL/GenBank/DDBJ databases">
        <title>Curvularia clavata genome.</title>
        <authorList>
            <person name="Cao Y."/>
        </authorList>
    </citation>
    <scope>NUCLEOTIDE SEQUENCE</scope>
    <source>
        <strain evidence="6">Yc1106</strain>
    </source>
</reference>
<evidence type="ECO:0000256" key="1">
    <source>
        <dbReference type="ARBA" id="ARBA00022692"/>
    </source>
</evidence>
<evidence type="ECO:0000313" key="6">
    <source>
        <dbReference type="EMBL" id="USP82632.1"/>
    </source>
</evidence>